<dbReference type="SUPFAM" id="SSF50978">
    <property type="entry name" value="WD40 repeat-like"/>
    <property type="match status" value="1"/>
</dbReference>
<dbReference type="PROSITE" id="PS50294">
    <property type="entry name" value="WD_REPEATS_REGION"/>
    <property type="match status" value="4"/>
</dbReference>
<evidence type="ECO:0000256" key="8">
    <source>
        <dbReference type="ARBA" id="ARBA00022705"/>
    </source>
</evidence>
<dbReference type="SMART" id="SM00320">
    <property type="entry name" value="WD40"/>
    <property type="match status" value="10"/>
</dbReference>
<keyword evidence="9" id="KW-0677">Repeat</keyword>
<keyword evidence="12" id="KW-0137">Centromere</keyword>
<dbReference type="InterPro" id="IPR056287">
    <property type="entry name" value="PH_AIR9"/>
</dbReference>
<accession>A0A4D6NM35</accession>
<dbReference type="PROSITE" id="PS51450">
    <property type="entry name" value="LRR"/>
    <property type="match status" value="2"/>
</dbReference>
<keyword evidence="7" id="KW-0433">Leucine-rich repeat</keyword>
<feature type="region of interest" description="Disordered" evidence="15">
    <location>
        <begin position="909"/>
        <end position="1067"/>
    </location>
</feature>
<evidence type="ECO:0000256" key="6">
    <source>
        <dbReference type="ARBA" id="ARBA00022574"/>
    </source>
</evidence>
<feature type="compositionally biased region" description="Basic and acidic residues" evidence="15">
    <location>
        <begin position="1024"/>
        <end position="1034"/>
    </location>
</feature>
<evidence type="ECO:0000256" key="14">
    <source>
        <dbReference type="PROSITE-ProRule" id="PRU00221"/>
    </source>
</evidence>
<feature type="domain" description="AIR9-like A9" evidence="17">
    <location>
        <begin position="2183"/>
        <end position="2251"/>
    </location>
</feature>
<dbReference type="SUPFAM" id="SSF52075">
    <property type="entry name" value="Outer arm dynein light chain 1"/>
    <property type="match status" value="1"/>
</dbReference>
<organism evidence="19 20">
    <name type="scientific">Vigna unguiculata</name>
    <name type="common">Cowpea</name>
    <dbReference type="NCBI Taxonomy" id="3917"/>
    <lineage>
        <taxon>Eukaryota</taxon>
        <taxon>Viridiplantae</taxon>
        <taxon>Streptophyta</taxon>
        <taxon>Embryophyta</taxon>
        <taxon>Tracheophyta</taxon>
        <taxon>Spermatophyta</taxon>
        <taxon>Magnoliopsida</taxon>
        <taxon>eudicotyledons</taxon>
        <taxon>Gunneridae</taxon>
        <taxon>Pentapetalae</taxon>
        <taxon>rosids</taxon>
        <taxon>fabids</taxon>
        <taxon>Fabales</taxon>
        <taxon>Fabaceae</taxon>
        <taxon>Papilionoideae</taxon>
        <taxon>50 kb inversion clade</taxon>
        <taxon>NPAAA clade</taxon>
        <taxon>indigoferoid/millettioid clade</taxon>
        <taxon>Phaseoleae</taxon>
        <taxon>Vigna</taxon>
    </lineage>
</organism>
<feature type="compositionally biased region" description="Low complexity" evidence="15">
    <location>
        <begin position="967"/>
        <end position="987"/>
    </location>
</feature>
<feature type="compositionally biased region" description="Low complexity" evidence="15">
    <location>
        <begin position="1035"/>
        <end position="1044"/>
    </location>
</feature>
<dbReference type="InterPro" id="IPR001680">
    <property type="entry name" value="WD40_rpt"/>
</dbReference>
<evidence type="ECO:0000259" key="16">
    <source>
        <dbReference type="Pfam" id="PF04003"/>
    </source>
</evidence>
<sequence>MNFRFQNLLGAPYRGGNAVISNNTLLLSPVGNRVAVTDLLKSETTTLPIQSSSNVARIAVSPDSTFLLAVDDRNRCLFINLRRRVLLHRISFKDRVGAVEFSPDGSLIAVATGKLVQIWRSPAFRREYFPFELVRTFAEFDAKVTTLDWSPDSKYLIVGSKDLTARILCLKKLNSGGKKKPFLLLGHRDSVVGSFFGVNSKTGRVCKAYTITRDCYLFSWGFTSDDGGEAEGSEPPSPGTPERDVERNLEVIEKDGVKKRKKIDVEDGDEGYLSKGKWELLRKDGFMQGWAKVTACDYHRGLDMVVVGFSNGVFGLYQMPDFVCIHLLSISREKITTAVFNELGNWLTFGCAKLGQLLVWEWRSESYILKQQGHYFDVNCVAYSADSQLLATGADDNKVKVWTLSSGFCFVTFSEHTNSVTALHFMASNNCLLSASLDGTIRAWDLLRYRNFRTFTTPSSRQFVSLTADQSGEVICAGTSDSFEIFVWSMRTGRLLDVLSGHEAPVYGLVFSPTNAVLASSSHDKSVRLWDVFDGKGAVETFPHTHDVLTVVYRPDGRQLACSTLDGQIHFWDPIDGLLMYTIEGSRDIAGGRRMTDRRSAANSTSGKFFTTLCYSADGSYILAGGSSRYICMYDVADQVLLRRFQITHNLSLDGVLDILNSKNMTDAGPLDLIDDDNSDIEEGIEKQTRGKLGFNLPGSMPNRGRPIIQTKSLRIAPTGRSFVAATTEGVLVYSVDESFIFDPTDLDINVTPEAVEEALRENQPSKALILSLRLNEDSFIKKCIFAVSPVDIPAVATSIPYKYLQRLVEALADLLENCPHLEFILRWCQELCKAHGNSIQQNSRNLLPSLKSLQKAITKIHQDLADTCSSNEYMLRYLCSSGEDFELFSSVRTLSSSVRFWNLRGPMEVSSEPSGEDVAPEKPLSSPKKNVPEASRRAVKTAADPGGAAKRKVEPRTGSNAGAGTVAARRSGSVGGSASSVSAPRRNSTGGLSQKSSISVAGRKAGAESVGGGKSSVSSASEPIRKSLPELRRNSVTSSRSSNPVAASPVGSASRTSGASKAEVARKPVSKLALSALGSASSVSRRISSSSVDSTASSGGSARRTVSRVSSPTVSSGLKAGSLSTSQDRASALSGRRKGGTPDRRDSRFIALPHVEIKANDDLRLDLRGHRVRSLTASGLNLSSNLEFVYLRDNLLSTLEGVEILTRVKVLDLSFNDFKGPGFEPLENCRVLQQLYLAGNQITSLASLPQLPNLEFLSVAQNKLKSLTMASQPRLQVLAASKNKISTLKGFPYLPVLEHLRVEENPILKMLHLEAASILLVGPTLKKYNDRDLSREEVALAKRYPAHTALCIRDGWDFSRPDQAADSTFRFLVEKWKDHIPPGFLLKEASIDKPVEEDMCRCHFTIIPDGAASTGPPLDLKYQWFCGDLSLANFVPIPDATSEVFWPKHDDIGKVLKVECTLTLEEMTYPPIFAISPRISRGNGIPKVVDLEVHGELVEGSIIRGCAKVAWCGGTPGKGVASWLRRKWNSSPVVIVGAEDEEYKLTIDDVDSSLVFMYTPVTEEGAKGEPQYKYTDFVKAAPPSVSNVKIVGDAVEGSTIKGVGDYFGGREGPSKFEWLRESMDSGGLLLVSAGTSEYTLTKEDVGCCVAFVYIPINFEGQEGKSMSVMSPVVKQAPPKVTNLKIIGELRENSKVTATGIVTGGTEGSSRVQWYKTHSSTLDENSLEALSTSKIAKAFRIPLGAVGYYIVAKFIPMTPDGDSGEPVFVISDKAVETLPPSLNFLSIIGDYNEDGILTASYGYVGGHEGKSIYSWYIHEVEGDSGSRIPGISGLQYRITKEAIGKFISFQCTPVRDDGVVGDTRICMGQERIRPGSPRLLSLQIIGNAVEGTILRIEKKYWGGEEGDSVCRWLRTTPDGTKKEIAGATDASYMPSIDDIGSFISVSCEPVRSDWARGPMVLSEQIGPIIPGPPTCHTLEFVGSMIEGQHLSFNAVYTGGEQGDCTHEWFRVKDNGVRERISSKDFLDLTLEDVGACIEIIYTPVRKDGIKGNPKHIVSDLISPADPKGIELLIPECCEDRELMPLRKYFGGHEGIGKYTWYCTKRKLEGSELLDITNASDVISGTELMYKPLLKDVASYLALYWVPTRADGKCGEPLVAISSAPVSPAPPVVSNVHVKELSTGIYSGEGEYFGGHEGESLFSWYRENNEGTIELVNGANSKSYEVTDSDYSFRLLFGYTPIRSDSVVGELVLSAPTNIVFPELPCVEMLALTGKAVEGDVLTAVEVIPNSETQRHVWSKYKKDIRYQWFCSSEVGDSLSYDPLPNQNSCSYKVRLEDIGHHLKCECIVTDVFGRSGEAVCIETTPVLPGIPRIHKLEIEGRGFHTNLYAVHGIYSGGKEGKSRVQWLRSMVGSPDLISIPGETGRMYEANVDDVGYRLVAIYTPVREDGVEGQSISVSTEPIAVEPDVLKEVKNNLELGSVKFEVLCDKDQTSKKISSVGTYERRILEINRKRVKVVKPATKTSFPTTELRGSYAPPFHVELFRNDQHRLKVVVDSENEADLMVHSRHIRDVIVLVIRGLAQRFNSTSLNSLLKIDT</sequence>
<feature type="repeat" description="WD" evidence="14">
    <location>
        <begin position="541"/>
        <end position="573"/>
    </location>
</feature>
<evidence type="ECO:0000256" key="12">
    <source>
        <dbReference type="ARBA" id="ARBA00023328"/>
    </source>
</evidence>
<feature type="domain" description="AIR9-like A9" evidence="17">
    <location>
        <begin position="2073"/>
        <end position="2160"/>
    </location>
</feature>
<name>A0A4D6NM35_VIGUN</name>
<feature type="compositionally biased region" description="Polar residues" evidence="15">
    <location>
        <begin position="988"/>
        <end position="1000"/>
    </location>
</feature>
<dbReference type="Pfam" id="PF23218">
    <property type="entry name" value="PH_AIR9"/>
    <property type="match status" value="1"/>
</dbReference>
<feature type="domain" description="Small-subunit processome Utp12" evidence="16">
    <location>
        <begin position="776"/>
        <end position="881"/>
    </location>
</feature>
<feature type="repeat" description="WD" evidence="14">
    <location>
        <begin position="413"/>
        <end position="454"/>
    </location>
</feature>
<dbReference type="InterPro" id="IPR056284">
    <property type="entry name" value="AIR9-like_A9"/>
</dbReference>
<keyword evidence="6 14" id="KW-0853">WD repeat</keyword>
<dbReference type="SUPFAM" id="SSF63829">
    <property type="entry name" value="Calcium-dependent phosphotriesterase"/>
    <property type="match status" value="1"/>
</dbReference>
<comment type="subcellular location">
    <subcellularLocation>
        <location evidence="2">Chromosome</location>
        <location evidence="2">Centromere</location>
        <location evidence="2">Kinetochore</location>
    </subcellularLocation>
    <subcellularLocation>
        <location evidence="1">Chromosome</location>
        <location evidence="1">Telomere</location>
    </subcellularLocation>
</comment>
<dbReference type="GO" id="GO:0034388">
    <property type="term" value="C:Pwp2p-containing subcomplex of 90S preribosome"/>
    <property type="evidence" value="ECO:0007669"/>
    <property type="project" value="TreeGrafter"/>
</dbReference>
<feature type="domain" description="AIR9-like A9" evidence="17">
    <location>
        <begin position="1489"/>
        <end position="1574"/>
    </location>
</feature>
<comment type="similarity">
    <text evidence="4">Belongs to the WD repeat PWP2 family.</text>
</comment>
<evidence type="ECO:0000256" key="2">
    <source>
        <dbReference type="ARBA" id="ARBA00004629"/>
    </source>
</evidence>
<feature type="repeat" description="WD" evidence="14">
    <location>
        <begin position="499"/>
        <end position="540"/>
    </location>
</feature>
<dbReference type="PROSITE" id="PS00678">
    <property type="entry name" value="WD_REPEATS_1"/>
    <property type="match status" value="2"/>
</dbReference>
<evidence type="ECO:0000313" key="19">
    <source>
        <dbReference type="EMBL" id="QCE13669.1"/>
    </source>
</evidence>
<dbReference type="Pfam" id="PF23197">
    <property type="entry name" value="IG_AIR9"/>
    <property type="match status" value="9"/>
</dbReference>
<feature type="domain" description="AIR9-like A9" evidence="17">
    <location>
        <begin position="1680"/>
        <end position="1771"/>
    </location>
</feature>
<keyword evidence="11" id="KW-0779">Telomere</keyword>
<evidence type="ECO:0000313" key="20">
    <source>
        <dbReference type="Proteomes" id="UP000501690"/>
    </source>
</evidence>
<dbReference type="FunFam" id="2.60.40.2700:FF:000003">
    <property type="entry name" value="187-kDa microtubule-associated protein AIR9 isoform X2"/>
    <property type="match status" value="1"/>
</dbReference>
<evidence type="ECO:0000256" key="13">
    <source>
        <dbReference type="ARBA" id="ARBA00033046"/>
    </source>
</evidence>
<dbReference type="FunFam" id="2.130.10.10:FF:000688">
    <property type="entry name" value="Periodic tryptophan protein 2"/>
    <property type="match status" value="1"/>
</dbReference>
<dbReference type="InterPro" id="IPR001611">
    <property type="entry name" value="Leu-rich_rpt"/>
</dbReference>
<dbReference type="SUPFAM" id="SSF82171">
    <property type="entry name" value="DPP6 N-terminal domain-like"/>
    <property type="match status" value="1"/>
</dbReference>
<keyword evidence="20" id="KW-1185">Reference proteome</keyword>
<dbReference type="InterPro" id="IPR007148">
    <property type="entry name" value="SSU_processome_Utp12"/>
</dbReference>
<dbReference type="FunFam" id="2.130.10.10:FF:000900">
    <property type="entry name" value="Periodic tryptophan protein 2"/>
    <property type="match status" value="1"/>
</dbReference>
<evidence type="ECO:0000256" key="11">
    <source>
        <dbReference type="ARBA" id="ARBA00022895"/>
    </source>
</evidence>
<dbReference type="InterPro" id="IPR027145">
    <property type="entry name" value="PWP2"/>
</dbReference>
<dbReference type="PANTHER" id="PTHR19858">
    <property type="entry name" value="WD40 REPEAT PROTEIN"/>
    <property type="match status" value="1"/>
</dbReference>
<evidence type="ECO:0000259" key="17">
    <source>
        <dbReference type="Pfam" id="PF23197"/>
    </source>
</evidence>
<dbReference type="GO" id="GO:0006260">
    <property type="term" value="P:DNA replication"/>
    <property type="evidence" value="ECO:0007669"/>
    <property type="project" value="UniProtKB-KW"/>
</dbReference>
<dbReference type="Pfam" id="PF00400">
    <property type="entry name" value="WD40"/>
    <property type="match status" value="5"/>
</dbReference>
<dbReference type="Pfam" id="PF04003">
    <property type="entry name" value="Utp12"/>
    <property type="match status" value="1"/>
</dbReference>
<dbReference type="Gene3D" id="2.60.40.2700">
    <property type="match status" value="4"/>
</dbReference>
<reference evidence="19 20" key="1">
    <citation type="submission" date="2019-04" db="EMBL/GenBank/DDBJ databases">
        <title>An improved genome assembly and genetic linkage map for asparagus bean, Vigna unguiculata ssp. sesquipedialis.</title>
        <authorList>
            <person name="Xia Q."/>
            <person name="Zhang R."/>
            <person name="Dong Y."/>
        </authorList>
    </citation>
    <scope>NUCLEOTIDE SEQUENCE [LARGE SCALE GENOMIC DNA]</scope>
    <source>
        <tissue evidence="19">Leaf</tissue>
    </source>
</reference>
<dbReference type="Gene3D" id="2.130.10.10">
    <property type="entry name" value="YVTN repeat-like/Quinoprotein amine dehydrogenase"/>
    <property type="match status" value="3"/>
</dbReference>
<feature type="region of interest" description="Disordered" evidence="15">
    <location>
        <begin position="1085"/>
        <end position="1147"/>
    </location>
</feature>
<proteinExistence type="inferred from homology"/>
<dbReference type="EMBL" id="CP039355">
    <property type="protein sequence ID" value="QCE13669.1"/>
    <property type="molecule type" value="Genomic_DNA"/>
</dbReference>
<evidence type="ECO:0000256" key="15">
    <source>
        <dbReference type="SAM" id="MobiDB-lite"/>
    </source>
</evidence>
<comment type="similarity">
    <text evidence="3">Belongs to the LRWD1 family.</text>
</comment>
<dbReference type="GO" id="GO:0000781">
    <property type="term" value="C:chromosome, telomeric region"/>
    <property type="evidence" value="ECO:0007669"/>
    <property type="project" value="UniProtKB-SubCell"/>
</dbReference>
<dbReference type="InterPro" id="IPR015943">
    <property type="entry name" value="WD40/YVTN_repeat-like_dom_sf"/>
</dbReference>
<feature type="domain" description="AIR9-like A9" evidence="17">
    <location>
        <begin position="1975"/>
        <end position="2057"/>
    </location>
</feature>
<dbReference type="InterPro" id="IPR032675">
    <property type="entry name" value="LRR_dom_sf"/>
</dbReference>
<keyword evidence="10" id="KW-0995">Kinetochore</keyword>
<dbReference type="GO" id="GO:0000776">
    <property type="term" value="C:kinetochore"/>
    <property type="evidence" value="ECO:0007669"/>
    <property type="project" value="UniProtKB-KW"/>
</dbReference>
<feature type="repeat" description="WD" evidence="14">
    <location>
        <begin position="371"/>
        <end position="412"/>
    </location>
</feature>
<feature type="domain" description="AIR9-like A9" evidence="17">
    <location>
        <begin position="1881"/>
        <end position="1959"/>
    </location>
</feature>
<feature type="domain" description="AIR9-like A9" evidence="17">
    <location>
        <begin position="2373"/>
        <end position="2458"/>
    </location>
</feature>
<dbReference type="InterPro" id="IPR036322">
    <property type="entry name" value="WD40_repeat_dom_sf"/>
</dbReference>
<evidence type="ECO:0000256" key="3">
    <source>
        <dbReference type="ARBA" id="ARBA00007545"/>
    </source>
</evidence>
<dbReference type="GO" id="GO:0032040">
    <property type="term" value="C:small-subunit processome"/>
    <property type="evidence" value="ECO:0007669"/>
    <property type="project" value="TreeGrafter"/>
</dbReference>
<evidence type="ECO:0000256" key="7">
    <source>
        <dbReference type="ARBA" id="ARBA00022614"/>
    </source>
</evidence>
<dbReference type="InterPro" id="IPR019775">
    <property type="entry name" value="WD40_repeat_CS"/>
</dbReference>
<dbReference type="GO" id="GO:0000028">
    <property type="term" value="P:ribosomal small subunit assembly"/>
    <property type="evidence" value="ECO:0007669"/>
    <property type="project" value="TreeGrafter"/>
</dbReference>
<dbReference type="Pfam" id="PF12799">
    <property type="entry name" value="LRR_4"/>
    <property type="match status" value="1"/>
</dbReference>
<evidence type="ECO:0000256" key="4">
    <source>
        <dbReference type="ARBA" id="ARBA00010226"/>
    </source>
</evidence>
<dbReference type="PRINTS" id="PR00320">
    <property type="entry name" value="GPROTEINBRPT"/>
</dbReference>
<dbReference type="PANTHER" id="PTHR19858:SF0">
    <property type="entry name" value="PERIODIC TRYPTOPHAN PROTEIN 2 HOMOLOG"/>
    <property type="match status" value="1"/>
</dbReference>
<keyword evidence="11" id="KW-0158">Chromosome</keyword>
<gene>
    <name evidence="19" type="ORF">DEO72_LG11g664</name>
</gene>
<dbReference type="CDD" id="cd00200">
    <property type="entry name" value="WD40"/>
    <property type="match status" value="1"/>
</dbReference>
<dbReference type="GO" id="GO:0000462">
    <property type="term" value="P:maturation of SSU-rRNA from tricistronic rRNA transcript (SSU-rRNA, 5.8S rRNA, LSU-rRNA)"/>
    <property type="evidence" value="ECO:0007669"/>
    <property type="project" value="TreeGrafter"/>
</dbReference>
<evidence type="ECO:0000256" key="10">
    <source>
        <dbReference type="ARBA" id="ARBA00022838"/>
    </source>
</evidence>
<evidence type="ECO:0000259" key="18">
    <source>
        <dbReference type="Pfam" id="PF23218"/>
    </source>
</evidence>
<dbReference type="PROSITE" id="PS50082">
    <property type="entry name" value="WD_REPEATS_2"/>
    <property type="match status" value="4"/>
</dbReference>
<feature type="domain" description="AIR9 PH-like" evidence="18">
    <location>
        <begin position="2488"/>
        <end position="2584"/>
    </location>
</feature>
<evidence type="ECO:0000256" key="9">
    <source>
        <dbReference type="ARBA" id="ARBA00022737"/>
    </source>
</evidence>
<keyword evidence="8" id="KW-0235">DNA replication</keyword>
<evidence type="ECO:0000256" key="5">
    <source>
        <dbReference type="ARBA" id="ARBA00015536"/>
    </source>
</evidence>
<dbReference type="Proteomes" id="UP000501690">
    <property type="component" value="Linkage Group LG11"/>
</dbReference>
<feature type="domain" description="AIR9-like A9" evidence="17">
    <location>
        <begin position="1782"/>
        <end position="1866"/>
    </location>
</feature>
<feature type="compositionally biased region" description="Low complexity" evidence="15">
    <location>
        <begin position="1085"/>
        <end position="1118"/>
    </location>
</feature>
<dbReference type="Gene3D" id="3.80.10.10">
    <property type="entry name" value="Ribonuclease Inhibitor"/>
    <property type="match status" value="1"/>
</dbReference>
<dbReference type="InterPro" id="IPR025875">
    <property type="entry name" value="Leu-rich_rpt_4"/>
</dbReference>
<protein>
    <recommendedName>
        <fullName evidence="5">Leucine-rich repeat and WD repeat-containing protein 1</fullName>
    </recommendedName>
    <alternativeName>
        <fullName evidence="13">Origin recognition complex-associated protein</fullName>
    </alternativeName>
</protein>
<evidence type="ECO:0000256" key="1">
    <source>
        <dbReference type="ARBA" id="ARBA00004574"/>
    </source>
</evidence>
<dbReference type="InterPro" id="IPR020472">
    <property type="entry name" value="WD40_PAC1"/>
</dbReference>
<feature type="domain" description="AIR9-like A9" evidence="17">
    <location>
        <begin position="1585"/>
        <end position="1671"/>
    </location>
</feature>
<dbReference type="FunFam" id="3.80.10.10:FF:001379">
    <property type="entry name" value="Predicted protein"/>
    <property type="match status" value="1"/>
</dbReference>
<dbReference type="FunFam" id="2.60.40.2700:FF:000002">
    <property type="entry name" value="187-kDa microtubule-associated protein AIR9"/>
    <property type="match status" value="2"/>
</dbReference>